<dbReference type="PROSITE" id="PS51459">
    <property type="entry name" value="FIDO"/>
    <property type="match status" value="1"/>
</dbReference>
<organism evidence="2 3">
    <name type="scientific">Piscirickettsia litoralis</name>
    <dbReference type="NCBI Taxonomy" id="1891921"/>
    <lineage>
        <taxon>Bacteria</taxon>
        <taxon>Pseudomonadati</taxon>
        <taxon>Pseudomonadota</taxon>
        <taxon>Gammaproteobacteria</taxon>
        <taxon>Thiotrichales</taxon>
        <taxon>Piscirickettsiaceae</taxon>
        <taxon>Piscirickettsia</taxon>
    </lineage>
</organism>
<dbReference type="RefSeq" id="WP_069314059.1">
    <property type="nucleotide sequence ID" value="NZ_MDTU01000002.1"/>
</dbReference>
<dbReference type="InterPro" id="IPR003812">
    <property type="entry name" value="Fido"/>
</dbReference>
<name>A0ABX2ZZE5_9GAMM</name>
<dbReference type="InterPro" id="IPR053737">
    <property type="entry name" value="Type_II_TA_Toxin"/>
</dbReference>
<dbReference type="Gene3D" id="1.20.120.1870">
    <property type="entry name" value="Fic/DOC protein, Fido domain"/>
    <property type="match status" value="1"/>
</dbReference>
<dbReference type="InterPro" id="IPR036597">
    <property type="entry name" value="Fido-like_dom_sf"/>
</dbReference>
<accession>A0ABX2ZZE5</accession>
<dbReference type="EMBL" id="MDTU01000002">
    <property type="protein sequence ID" value="ODN41595.1"/>
    <property type="molecule type" value="Genomic_DNA"/>
</dbReference>
<dbReference type="PANTHER" id="PTHR39426">
    <property type="entry name" value="HOMOLOGY TO DEATH-ON-CURING PROTEIN OF PHAGE P1"/>
    <property type="match status" value="1"/>
</dbReference>
<comment type="caution">
    <text evidence="2">The sequence shown here is derived from an EMBL/GenBank/DDBJ whole genome shotgun (WGS) entry which is preliminary data.</text>
</comment>
<dbReference type="Proteomes" id="UP000094329">
    <property type="component" value="Unassembled WGS sequence"/>
</dbReference>
<dbReference type="SUPFAM" id="SSF140931">
    <property type="entry name" value="Fic-like"/>
    <property type="match status" value="1"/>
</dbReference>
<evidence type="ECO:0000259" key="1">
    <source>
        <dbReference type="PROSITE" id="PS51459"/>
    </source>
</evidence>
<reference evidence="2 3" key="1">
    <citation type="submission" date="2016-08" db="EMBL/GenBank/DDBJ databases">
        <title>Draft genome sequence of Candidatus Piscirickettsia litoralis, from seawater.</title>
        <authorList>
            <person name="Wan X."/>
            <person name="Lee A.J."/>
            <person name="Hou S."/>
            <person name="Donachie S.P."/>
        </authorList>
    </citation>
    <scope>NUCLEOTIDE SEQUENCE [LARGE SCALE GENOMIC DNA]</scope>
    <source>
        <strain evidence="2 3">Y2</strain>
    </source>
</reference>
<gene>
    <name evidence="2" type="ORF">BGC07_15970</name>
</gene>
<dbReference type="Pfam" id="PF02661">
    <property type="entry name" value="Fic"/>
    <property type="match status" value="1"/>
</dbReference>
<dbReference type="PANTHER" id="PTHR39426:SF1">
    <property type="entry name" value="HOMOLOGY TO DEATH-ON-CURING PROTEIN OF PHAGE P1"/>
    <property type="match status" value="1"/>
</dbReference>
<keyword evidence="3" id="KW-1185">Reference proteome</keyword>
<dbReference type="PIRSF" id="PIRSF018297">
    <property type="entry name" value="Doc"/>
    <property type="match status" value="1"/>
</dbReference>
<feature type="domain" description="Fido" evidence="1">
    <location>
        <begin position="4"/>
        <end position="122"/>
    </location>
</feature>
<sequence length="127" mass="14456">MIWINKLIVLQAHDTMIMQFGGSYGIRDEGLLESALIQPQQAFHYKEPKPDLYDLAAKYAYHIVKNHAFIDGNKRTALSTCLAFLEINGISANYKETALFYAIRELASGEINEFEFSSFLKTQNKDS</sequence>
<evidence type="ECO:0000313" key="3">
    <source>
        <dbReference type="Proteomes" id="UP000094329"/>
    </source>
</evidence>
<dbReference type="InterPro" id="IPR006440">
    <property type="entry name" value="Doc"/>
</dbReference>
<dbReference type="NCBIfam" id="TIGR01550">
    <property type="entry name" value="DOC_P1"/>
    <property type="match status" value="1"/>
</dbReference>
<proteinExistence type="predicted"/>
<evidence type="ECO:0000313" key="2">
    <source>
        <dbReference type="EMBL" id="ODN41595.1"/>
    </source>
</evidence>
<protein>
    <recommendedName>
        <fullName evidence="1">Fido domain-containing protein</fullName>
    </recommendedName>
</protein>